<evidence type="ECO:0000256" key="1">
    <source>
        <dbReference type="ARBA" id="ARBA00023015"/>
    </source>
</evidence>
<dbReference type="PANTHER" id="PTHR47506:SF1">
    <property type="entry name" value="HTH-TYPE TRANSCRIPTIONAL REGULATOR YJDC"/>
    <property type="match status" value="1"/>
</dbReference>
<accession>A0ABP9JT98</accession>
<protein>
    <submittedName>
        <fullName evidence="6">TetR/AcrR family transcriptional regulator</fullName>
    </submittedName>
</protein>
<dbReference type="PRINTS" id="PR00455">
    <property type="entry name" value="HTHTETR"/>
</dbReference>
<evidence type="ECO:0000313" key="6">
    <source>
        <dbReference type="EMBL" id="GAA5042876.1"/>
    </source>
</evidence>
<gene>
    <name evidence="6" type="ORF">GCM10023318_03700</name>
</gene>
<evidence type="ECO:0000256" key="4">
    <source>
        <dbReference type="PROSITE-ProRule" id="PRU00335"/>
    </source>
</evidence>
<evidence type="ECO:0000256" key="3">
    <source>
        <dbReference type="ARBA" id="ARBA00023163"/>
    </source>
</evidence>
<sequence>MAAKRPRLTRADWTEAALAALVEGGVAAVAIEPLASKLGATKGSAYWHFANREELLRATLERWEQDRTDATIELVDAEPDPVGRLRALFSAVYHSPESAQVELALLSAATNPTVQQTLERVTERRIAYLAEQFTQLGFPLDTARRRAVLAYSTYLGNAHLRRSAPATLPTEPRDWASVVDDALHTLSHRLTE</sequence>
<feature type="DNA-binding region" description="H-T-H motif" evidence="4">
    <location>
        <begin position="30"/>
        <end position="49"/>
    </location>
</feature>
<evidence type="ECO:0000259" key="5">
    <source>
        <dbReference type="PROSITE" id="PS50977"/>
    </source>
</evidence>
<dbReference type="Proteomes" id="UP001500603">
    <property type="component" value="Unassembled WGS sequence"/>
</dbReference>
<reference evidence="7" key="1">
    <citation type="journal article" date="2019" name="Int. J. Syst. Evol. Microbiol.">
        <title>The Global Catalogue of Microorganisms (GCM) 10K type strain sequencing project: providing services to taxonomists for standard genome sequencing and annotation.</title>
        <authorList>
            <consortium name="The Broad Institute Genomics Platform"/>
            <consortium name="The Broad Institute Genome Sequencing Center for Infectious Disease"/>
            <person name="Wu L."/>
            <person name="Ma J."/>
        </authorList>
    </citation>
    <scope>NUCLEOTIDE SEQUENCE [LARGE SCALE GENOMIC DNA]</scope>
    <source>
        <strain evidence="7">JCM 18298</strain>
    </source>
</reference>
<evidence type="ECO:0000256" key="2">
    <source>
        <dbReference type="ARBA" id="ARBA00023125"/>
    </source>
</evidence>
<feature type="domain" description="HTH tetR-type" evidence="5">
    <location>
        <begin position="7"/>
        <end position="67"/>
    </location>
</feature>
<dbReference type="InterPro" id="IPR009057">
    <property type="entry name" value="Homeodomain-like_sf"/>
</dbReference>
<organism evidence="6 7">
    <name type="scientific">Nocardia callitridis</name>
    <dbReference type="NCBI Taxonomy" id="648753"/>
    <lineage>
        <taxon>Bacteria</taxon>
        <taxon>Bacillati</taxon>
        <taxon>Actinomycetota</taxon>
        <taxon>Actinomycetes</taxon>
        <taxon>Mycobacteriales</taxon>
        <taxon>Nocardiaceae</taxon>
        <taxon>Nocardia</taxon>
    </lineage>
</organism>
<dbReference type="InterPro" id="IPR001647">
    <property type="entry name" value="HTH_TetR"/>
</dbReference>
<evidence type="ECO:0000313" key="7">
    <source>
        <dbReference type="Proteomes" id="UP001500603"/>
    </source>
</evidence>
<dbReference type="PANTHER" id="PTHR47506">
    <property type="entry name" value="TRANSCRIPTIONAL REGULATORY PROTEIN"/>
    <property type="match status" value="1"/>
</dbReference>
<dbReference type="RefSeq" id="WP_345493218.1">
    <property type="nucleotide sequence ID" value="NZ_BAABJM010000001.1"/>
</dbReference>
<keyword evidence="7" id="KW-1185">Reference proteome</keyword>
<keyword evidence="3" id="KW-0804">Transcription</keyword>
<name>A0ABP9JT98_9NOCA</name>
<keyword evidence="1" id="KW-0805">Transcription regulation</keyword>
<comment type="caution">
    <text evidence="6">The sequence shown here is derived from an EMBL/GenBank/DDBJ whole genome shotgun (WGS) entry which is preliminary data.</text>
</comment>
<dbReference type="EMBL" id="BAABJM010000001">
    <property type="protein sequence ID" value="GAA5042876.1"/>
    <property type="molecule type" value="Genomic_DNA"/>
</dbReference>
<dbReference type="PROSITE" id="PS50977">
    <property type="entry name" value="HTH_TETR_2"/>
    <property type="match status" value="1"/>
</dbReference>
<keyword evidence="2 4" id="KW-0238">DNA-binding</keyword>
<proteinExistence type="predicted"/>
<dbReference type="Pfam" id="PF00440">
    <property type="entry name" value="TetR_N"/>
    <property type="match status" value="1"/>
</dbReference>
<dbReference type="Gene3D" id="1.10.357.10">
    <property type="entry name" value="Tetracycline Repressor, domain 2"/>
    <property type="match status" value="1"/>
</dbReference>
<dbReference type="SUPFAM" id="SSF46689">
    <property type="entry name" value="Homeodomain-like"/>
    <property type="match status" value="1"/>
</dbReference>